<dbReference type="Proteomes" id="UP000201248">
    <property type="component" value="Segment"/>
</dbReference>
<dbReference type="EMBL" id="KU963245">
    <property type="protein sequence ID" value="AMS02373.1"/>
    <property type="molecule type" value="Genomic_DNA"/>
</dbReference>
<sequence>MAEDWDAEYRGVTKEEYQKLVDHPLGTRFPPELREIFDRVVANGAKICICGHLKQDHSEDEGVDHYCSQYFCNCREFLEQEEL</sequence>
<dbReference type="GeneID" id="29124683"/>
<gene>
    <name evidence="1" type="primary">81</name>
    <name evidence="1" type="ORF">SEA_HOTOROBO_81</name>
</gene>
<protein>
    <submittedName>
        <fullName evidence="1">Uncharacterized protein</fullName>
    </submittedName>
</protein>
<name>A0A142K8E0_9CAUD</name>
<evidence type="ECO:0000313" key="1">
    <source>
        <dbReference type="EMBL" id="AMS02373.1"/>
    </source>
</evidence>
<accession>A0A142K8E0</accession>
<reference evidence="2" key="1">
    <citation type="submission" date="2016-06" db="EMBL/GenBank/DDBJ databases">
        <authorList>
            <person name="Kjaerup R.B."/>
            <person name="Dalgaard T.S."/>
            <person name="Juul-Madsen H.R."/>
        </authorList>
    </citation>
    <scope>NUCLEOTIDE SEQUENCE [LARGE SCALE GENOMIC DNA]</scope>
</reference>
<dbReference type="RefSeq" id="YP_009301031.1">
    <property type="nucleotide sequence ID" value="NC_031229.1"/>
</dbReference>
<organism evidence="1 2">
    <name type="scientific">Gordonia phage Hotorobo</name>
    <dbReference type="NCBI Taxonomy" id="1821554"/>
    <lineage>
        <taxon>Viruses</taxon>
        <taxon>Duplodnaviria</taxon>
        <taxon>Heunggongvirae</taxon>
        <taxon>Uroviricota</taxon>
        <taxon>Caudoviricetes</taxon>
        <taxon>Montyvirus</taxon>
        <taxon>Montyvirus monty</taxon>
    </lineage>
</organism>
<proteinExistence type="predicted"/>
<evidence type="ECO:0000313" key="2">
    <source>
        <dbReference type="Proteomes" id="UP000201248"/>
    </source>
</evidence>
<dbReference type="OrthoDB" id="35673at10239"/>
<dbReference type="KEGG" id="vg:29124683"/>